<dbReference type="InterPro" id="IPR018076">
    <property type="entry name" value="T2SS_GspF_dom"/>
</dbReference>
<keyword evidence="5 6" id="KW-0472">Membrane</keyword>
<evidence type="ECO:0000313" key="10">
    <source>
        <dbReference type="Proteomes" id="UP000568888"/>
    </source>
</evidence>
<dbReference type="Proteomes" id="UP000831485">
    <property type="component" value="Chromosome"/>
</dbReference>
<dbReference type="Pfam" id="PF00482">
    <property type="entry name" value="T2SSF"/>
    <property type="match status" value="1"/>
</dbReference>
<evidence type="ECO:0000256" key="1">
    <source>
        <dbReference type="ARBA" id="ARBA00004651"/>
    </source>
</evidence>
<dbReference type="EMBL" id="CP096574">
    <property type="protein sequence ID" value="UPU37024.1"/>
    <property type="molecule type" value="Genomic_DNA"/>
</dbReference>
<feature type="domain" description="Type II secretion system protein GspF" evidence="7">
    <location>
        <begin position="153"/>
        <end position="277"/>
    </location>
</feature>
<accession>A0A6V8MXM7</accession>
<feature type="transmembrane region" description="Helical" evidence="6">
    <location>
        <begin position="261"/>
        <end position="281"/>
    </location>
</feature>
<organism evidence="8 10">
    <name type="scientific">Geomonas paludis</name>
    <dbReference type="NCBI Taxonomy" id="2740185"/>
    <lineage>
        <taxon>Bacteria</taxon>
        <taxon>Pseudomonadati</taxon>
        <taxon>Thermodesulfobacteriota</taxon>
        <taxon>Desulfuromonadia</taxon>
        <taxon>Geobacterales</taxon>
        <taxon>Geobacteraceae</taxon>
        <taxon>Geomonas</taxon>
    </lineage>
</organism>
<comment type="subcellular location">
    <subcellularLocation>
        <location evidence="1">Cell membrane</location>
        <topology evidence="1">Multi-pass membrane protein</topology>
    </subcellularLocation>
</comment>
<evidence type="ECO:0000313" key="11">
    <source>
        <dbReference type="Proteomes" id="UP000831485"/>
    </source>
</evidence>
<dbReference type="AlphaFoldDB" id="A0A6V8MXM7"/>
<feature type="transmembrane region" description="Helical" evidence="6">
    <location>
        <begin position="116"/>
        <end position="134"/>
    </location>
</feature>
<dbReference type="Gene3D" id="1.20.81.30">
    <property type="entry name" value="Type II secretion system (T2SS), domain F"/>
    <property type="match status" value="1"/>
</dbReference>
<dbReference type="PANTHER" id="PTHR35007">
    <property type="entry name" value="INTEGRAL MEMBRANE PROTEIN-RELATED"/>
    <property type="match status" value="1"/>
</dbReference>
<dbReference type="GO" id="GO:0005886">
    <property type="term" value="C:plasma membrane"/>
    <property type="evidence" value="ECO:0007669"/>
    <property type="project" value="UniProtKB-SubCell"/>
</dbReference>
<evidence type="ECO:0000313" key="8">
    <source>
        <dbReference type="EMBL" id="GFO64882.1"/>
    </source>
</evidence>
<evidence type="ECO:0000256" key="3">
    <source>
        <dbReference type="ARBA" id="ARBA00022692"/>
    </source>
</evidence>
<evidence type="ECO:0000256" key="6">
    <source>
        <dbReference type="SAM" id="Phobius"/>
    </source>
</evidence>
<protein>
    <submittedName>
        <fullName evidence="9">Type II secretion system F family protein</fullName>
    </submittedName>
</protein>
<evidence type="ECO:0000256" key="2">
    <source>
        <dbReference type="ARBA" id="ARBA00022475"/>
    </source>
</evidence>
<dbReference type="PANTHER" id="PTHR35007:SF1">
    <property type="entry name" value="PILUS ASSEMBLY PROTEIN"/>
    <property type="match status" value="1"/>
</dbReference>
<dbReference type="Proteomes" id="UP000568888">
    <property type="component" value="Unassembled WGS sequence"/>
</dbReference>
<keyword evidence="11" id="KW-1185">Reference proteome</keyword>
<gene>
    <name evidence="8" type="ORF">GMPD_28010</name>
    <name evidence="9" type="ORF">M1B72_04775</name>
</gene>
<sequence>MLVPIVALVFLTVLCASSAICLYILHRSASARTELRRRLQQMARGGSGEAQPELREALNRKARQAGELMTRLPQTREMGKRLEQAGIETPPALLLGVVLTAALLLAAFTALQTRSLIAALPAALLPLLSAEAVIRVKTARRITRFTELFPDALSMIARSLRAGQSLTTAIQLVGEEVPEPTGTLFRIAYEQQQLGLRLVDAVATMNQRIESMDLRFFTTVIAINSDIGGNLSELLDKLALTIKERLKIRRQVRVYTAQGRLSGYVLGALPVVAFGAFTLLSPEYETELLREPLGLYILACAVLLQLAGLIIIRKIIRIQI</sequence>
<feature type="transmembrane region" description="Helical" evidence="6">
    <location>
        <begin position="293"/>
        <end position="312"/>
    </location>
</feature>
<keyword evidence="4 6" id="KW-1133">Transmembrane helix</keyword>
<dbReference type="EMBL" id="BLXY01000005">
    <property type="protein sequence ID" value="GFO64882.1"/>
    <property type="molecule type" value="Genomic_DNA"/>
</dbReference>
<reference evidence="10" key="1">
    <citation type="submission" date="2020-06" db="EMBL/GenBank/DDBJ databases">
        <title>Draft genomic sequecing of Geomonas sp. Red736.</title>
        <authorList>
            <person name="Itoh H."/>
            <person name="Xu Z.X."/>
            <person name="Ushijima N."/>
            <person name="Masuda Y."/>
            <person name="Shiratori Y."/>
            <person name="Senoo K."/>
        </authorList>
    </citation>
    <scope>NUCLEOTIDE SEQUENCE [LARGE SCALE GENOMIC DNA]</scope>
    <source>
        <strain evidence="10">Red736</strain>
    </source>
</reference>
<name>A0A6V8MXM7_9BACT</name>
<evidence type="ECO:0000256" key="4">
    <source>
        <dbReference type="ARBA" id="ARBA00022989"/>
    </source>
</evidence>
<dbReference type="RefSeq" id="WP_183348400.1">
    <property type="nucleotide sequence ID" value="NZ_BLXY01000005.1"/>
</dbReference>
<reference evidence="9" key="3">
    <citation type="submission" date="2022-04" db="EMBL/GenBank/DDBJ databases">
        <authorList>
            <person name="Liu G."/>
        </authorList>
    </citation>
    <scope>NUCLEOTIDE SEQUENCE</scope>
    <source>
        <strain evidence="9">RG22</strain>
    </source>
</reference>
<keyword evidence="3 6" id="KW-0812">Transmembrane</keyword>
<evidence type="ECO:0000256" key="5">
    <source>
        <dbReference type="ARBA" id="ARBA00023136"/>
    </source>
</evidence>
<keyword evidence="2" id="KW-1003">Cell membrane</keyword>
<evidence type="ECO:0000313" key="9">
    <source>
        <dbReference type="EMBL" id="UPU37024.1"/>
    </source>
</evidence>
<proteinExistence type="predicted"/>
<dbReference type="InterPro" id="IPR042094">
    <property type="entry name" value="T2SS_GspF_sf"/>
</dbReference>
<feature type="transmembrane region" description="Helical" evidence="6">
    <location>
        <begin position="6"/>
        <end position="25"/>
    </location>
</feature>
<feature type="transmembrane region" description="Helical" evidence="6">
    <location>
        <begin position="91"/>
        <end position="110"/>
    </location>
</feature>
<reference evidence="8" key="2">
    <citation type="journal article" date="2021" name="Int. J. Syst. Evol. Microbiol.">
        <title>Geomonas silvestris sp. nov., Geomonas paludis sp. nov. and Geomonas limicola sp. nov., isolated from terrestrial environments, and emended description of the genus Geomonas.</title>
        <authorList>
            <person name="Itoh H."/>
            <person name="Xu Z."/>
            <person name="Masuda Y."/>
            <person name="Ushijima N."/>
            <person name="Hayakawa C."/>
            <person name="Shiratori Y."/>
            <person name="Senoo K."/>
        </authorList>
    </citation>
    <scope>NUCLEOTIDE SEQUENCE</scope>
    <source>
        <strain evidence="8">Red736</strain>
    </source>
</reference>
<evidence type="ECO:0000259" key="7">
    <source>
        <dbReference type="Pfam" id="PF00482"/>
    </source>
</evidence>